<keyword evidence="1" id="KW-0813">Transport</keyword>
<evidence type="ECO:0000313" key="1">
    <source>
        <dbReference type="EMBL" id="MBM7800607.1"/>
    </source>
</evidence>
<name>A0ABS2RPU7_9ACTN</name>
<dbReference type="Pfam" id="PF01547">
    <property type="entry name" value="SBP_bac_1"/>
    <property type="match status" value="1"/>
</dbReference>
<evidence type="ECO:0000313" key="2">
    <source>
        <dbReference type="Proteomes" id="UP000704762"/>
    </source>
</evidence>
<reference evidence="1 2" key="1">
    <citation type="submission" date="2021-01" db="EMBL/GenBank/DDBJ databases">
        <title>Sequencing the genomes of 1000 actinobacteria strains.</title>
        <authorList>
            <person name="Klenk H.-P."/>
        </authorList>
    </citation>
    <scope>NUCLEOTIDE SEQUENCE [LARGE SCALE GENOMIC DNA]</scope>
    <source>
        <strain evidence="1 2">DSM 18662</strain>
    </source>
</reference>
<dbReference type="Gene3D" id="3.40.190.10">
    <property type="entry name" value="Periplasmic binding protein-like II"/>
    <property type="match status" value="1"/>
</dbReference>
<protein>
    <submittedName>
        <fullName evidence="1">Multiple sugar transport system substrate-binding protein</fullName>
    </submittedName>
</protein>
<dbReference type="EMBL" id="JAFBCF010000001">
    <property type="protein sequence ID" value="MBM7800607.1"/>
    <property type="molecule type" value="Genomic_DNA"/>
</dbReference>
<dbReference type="SUPFAM" id="SSF53850">
    <property type="entry name" value="Periplasmic binding protein-like II"/>
    <property type="match status" value="1"/>
</dbReference>
<dbReference type="PANTHER" id="PTHR43649">
    <property type="entry name" value="ARABINOSE-BINDING PROTEIN-RELATED"/>
    <property type="match status" value="1"/>
</dbReference>
<dbReference type="PROSITE" id="PS51257">
    <property type="entry name" value="PROKAR_LIPOPROTEIN"/>
    <property type="match status" value="1"/>
</dbReference>
<dbReference type="InterPro" id="IPR006059">
    <property type="entry name" value="SBP"/>
</dbReference>
<dbReference type="PROSITE" id="PS51318">
    <property type="entry name" value="TAT"/>
    <property type="match status" value="1"/>
</dbReference>
<gene>
    <name evidence="1" type="ORF">JOE57_003528</name>
</gene>
<proteinExistence type="predicted"/>
<dbReference type="RefSeq" id="WP_204919963.1">
    <property type="nucleotide sequence ID" value="NZ_BAAAQP010000003.1"/>
</dbReference>
<sequence>MSHPLWKPSRRDVLRLGALSALGAAVPGLASCGGDSATGGGGGGTKQLQFMYWGSTFEQKAVNKMLSDFESDHPGVKVKPLFTPSDYETKLNTLVASNRAPDVAYMGDSTAFRLAESGKLVNFYDYLDKYPALAERLPGTYFWYGEDKLLGTQTANEIYVLWYNKQTFSDAGVAVPPAEAAKAWSWDDFVANAYKLTLDQNGKRPDENGFDPKKIRQFGCSFGMSNGQMQAMLESRGVSFFDDKGTTCLLDTPEAIEVFQNVADLSYKHHVAPTSVQLGNNAPSTTVQLQTKRIAMAVDGQWTLLDLGESNLDFSLGVLPKYGKPITTSLGGATVMFSGSKHPDEAMELYMYHNDVDKVDLFASGLWMPLDKKSYTDQAAIDSWTKNDVHPAEYRTAAVDYTLNNSLPLFSQGMKNMDAINKVMAPAIQQIDQGKKPAAEVLKPLAKKLNGLLKGRYPAQQL</sequence>
<keyword evidence="2" id="KW-1185">Reference proteome</keyword>
<comment type="caution">
    <text evidence="1">The sequence shown here is derived from an EMBL/GenBank/DDBJ whole genome shotgun (WGS) entry which is preliminary data.</text>
</comment>
<dbReference type="Proteomes" id="UP000704762">
    <property type="component" value="Unassembled WGS sequence"/>
</dbReference>
<dbReference type="PANTHER" id="PTHR43649:SF12">
    <property type="entry name" value="DIACETYLCHITOBIOSE BINDING PROTEIN DASA"/>
    <property type="match status" value="1"/>
</dbReference>
<dbReference type="InterPro" id="IPR006311">
    <property type="entry name" value="TAT_signal"/>
</dbReference>
<keyword evidence="1" id="KW-0762">Sugar transport</keyword>
<organism evidence="1 2">
    <name type="scientific">Microlunatus panaciterrae</name>
    <dbReference type="NCBI Taxonomy" id="400768"/>
    <lineage>
        <taxon>Bacteria</taxon>
        <taxon>Bacillati</taxon>
        <taxon>Actinomycetota</taxon>
        <taxon>Actinomycetes</taxon>
        <taxon>Propionibacteriales</taxon>
        <taxon>Propionibacteriaceae</taxon>
        <taxon>Microlunatus</taxon>
    </lineage>
</organism>
<dbReference type="CDD" id="cd13585">
    <property type="entry name" value="PBP2_TMBP_like"/>
    <property type="match status" value="1"/>
</dbReference>
<dbReference type="InterPro" id="IPR050490">
    <property type="entry name" value="Bact_solute-bd_prot1"/>
</dbReference>
<accession>A0ABS2RPU7</accession>